<dbReference type="EMBL" id="BSNS01000007">
    <property type="protein sequence ID" value="GLQ54497.1"/>
    <property type="molecule type" value="Genomic_DNA"/>
</dbReference>
<feature type="transmembrane region" description="Helical" evidence="1">
    <location>
        <begin position="161"/>
        <end position="182"/>
    </location>
</feature>
<feature type="transmembrane region" description="Helical" evidence="1">
    <location>
        <begin position="67"/>
        <end position="86"/>
    </location>
</feature>
<evidence type="ECO:0000313" key="3">
    <source>
        <dbReference type="EMBL" id="GLQ54497.1"/>
    </source>
</evidence>
<keyword evidence="1" id="KW-0812">Transmembrane</keyword>
<dbReference type="RefSeq" id="WP_284339930.1">
    <property type="nucleotide sequence ID" value="NZ_BSNS01000007.1"/>
</dbReference>
<feature type="transmembrane region" description="Helical" evidence="1">
    <location>
        <begin position="29"/>
        <end position="47"/>
    </location>
</feature>
<feature type="transmembrane region" description="Helical" evidence="1">
    <location>
        <begin position="130"/>
        <end position="149"/>
    </location>
</feature>
<accession>A0ABQ5W351</accession>
<dbReference type="InterPro" id="IPR009936">
    <property type="entry name" value="DUF1468"/>
</dbReference>
<sequence length="186" mass="19821">MSQETGGADAALPQPGDDRAAGAMVRADLVAAIVFIVLGAAILYASWTMPRLEVRRIHPMTVPGLVPGLLSFALVVCGGILAWRSVRAPAPGGWQSLREAVLSREAVRALVVAALALVYTLGLVGTLPFWAATAVFVFAFVLVFEVWLAEPRKSWRTSLPWAMGLAVVTAAAVTLVFERAFLVRLP</sequence>
<protein>
    <recommendedName>
        <fullName evidence="2">DUF1468 domain-containing protein</fullName>
    </recommendedName>
</protein>
<comment type="caution">
    <text evidence="3">The sequence shown here is derived from an EMBL/GenBank/DDBJ whole genome shotgun (WGS) entry which is preliminary data.</text>
</comment>
<keyword evidence="1" id="KW-0472">Membrane</keyword>
<evidence type="ECO:0000259" key="2">
    <source>
        <dbReference type="Pfam" id="PF07331"/>
    </source>
</evidence>
<feature type="domain" description="DUF1468" evidence="2">
    <location>
        <begin position="30"/>
        <end position="186"/>
    </location>
</feature>
<evidence type="ECO:0000313" key="4">
    <source>
        <dbReference type="Proteomes" id="UP001156691"/>
    </source>
</evidence>
<gene>
    <name evidence="3" type="ORF">GCM10010862_17560</name>
</gene>
<evidence type="ECO:0000256" key="1">
    <source>
        <dbReference type="SAM" id="Phobius"/>
    </source>
</evidence>
<keyword evidence="4" id="KW-1185">Reference proteome</keyword>
<dbReference type="Proteomes" id="UP001156691">
    <property type="component" value="Unassembled WGS sequence"/>
</dbReference>
<organism evidence="3 4">
    <name type="scientific">Devosia nitrariae</name>
    <dbReference type="NCBI Taxonomy" id="2071872"/>
    <lineage>
        <taxon>Bacteria</taxon>
        <taxon>Pseudomonadati</taxon>
        <taxon>Pseudomonadota</taxon>
        <taxon>Alphaproteobacteria</taxon>
        <taxon>Hyphomicrobiales</taxon>
        <taxon>Devosiaceae</taxon>
        <taxon>Devosia</taxon>
    </lineage>
</organism>
<feature type="transmembrane region" description="Helical" evidence="1">
    <location>
        <begin position="106"/>
        <end position="124"/>
    </location>
</feature>
<reference evidence="4" key="1">
    <citation type="journal article" date="2019" name="Int. J. Syst. Evol. Microbiol.">
        <title>The Global Catalogue of Microorganisms (GCM) 10K type strain sequencing project: providing services to taxonomists for standard genome sequencing and annotation.</title>
        <authorList>
            <consortium name="The Broad Institute Genomics Platform"/>
            <consortium name="The Broad Institute Genome Sequencing Center for Infectious Disease"/>
            <person name="Wu L."/>
            <person name="Ma J."/>
        </authorList>
    </citation>
    <scope>NUCLEOTIDE SEQUENCE [LARGE SCALE GENOMIC DNA]</scope>
    <source>
        <strain evidence="4">NBRC 112416</strain>
    </source>
</reference>
<proteinExistence type="predicted"/>
<keyword evidence="1" id="KW-1133">Transmembrane helix</keyword>
<dbReference type="Pfam" id="PF07331">
    <property type="entry name" value="TctB"/>
    <property type="match status" value="1"/>
</dbReference>
<name>A0ABQ5W351_9HYPH</name>